<keyword evidence="12" id="KW-0458">Lysosome</keyword>
<reference evidence="17" key="1">
    <citation type="submission" date="2022-03" db="EMBL/GenBank/DDBJ databases">
        <authorList>
            <person name="Martin C."/>
        </authorList>
    </citation>
    <scope>NUCLEOTIDE SEQUENCE</scope>
</reference>
<organism evidence="17 18">
    <name type="scientific">Owenia fusiformis</name>
    <name type="common">Polychaete worm</name>
    <dbReference type="NCBI Taxonomy" id="6347"/>
    <lineage>
        <taxon>Eukaryota</taxon>
        <taxon>Metazoa</taxon>
        <taxon>Spiralia</taxon>
        <taxon>Lophotrochozoa</taxon>
        <taxon>Annelida</taxon>
        <taxon>Polychaeta</taxon>
        <taxon>Sedentaria</taxon>
        <taxon>Canalipalpata</taxon>
        <taxon>Sabellida</taxon>
        <taxon>Oweniida</taxon>
        <taxon>Oweniidae</taxon>
        <taxon>Owenia</taxon>
    </lineage>
</organism>
<evidence type="ECO:0000256" key="10">
    <source>
        <dbReference type="ARBA" id="ARBA00023157"/>
    </source>
</evidence>
<keyword evidence="8" id="KW-0378">Hydrolase</keyword>
<dbReference type="Gene3D" id="3.90.730.10">
    <property type="entry name" value="Ribonuclease T2-like"/>
    <property type="match status" value="1"/>
</dbReference>
<evidence type="ECO:0000256" key="11">
    <source>
        <dbReference type="ARBA" id="ARBA00023180"/>
    </source>
</evidence>
<sequence>MGLVRSFTSTRKHKQKKYVETVCKMVFRNAVICGALLIAVGCIQISSGNDKGWDYMVFSQQWPQSVCIDNQKEHNCSIPLNVTSWTVHGVWPTHTGTLGPNYCNNSWHFDEEKLKPLEPMLKQYWPNLFTDTPMTDFWKHEWTKHGTCAASFPPLHTEYAYFNMGLKLNRKLDVYNSLVEVGIEPGLKNYTLDAINKAFAAEFGFTMKVLCFLDKEKEVQYIEQVEMCINKQFAQIDCTHDNALATQQNHLATNDVRDFAKVSQMNSCISKYPIQYPAIKHK</sequence>
<dbReference type="InterPro" id="IPR033130">
    <property type="entry name" value="RNase_T2_His_AS_2"/>
</dbReference>
<evidence type="ECO:0000256" key="1">
    <source>
        <dbReference type="ARBA" id="ARBA00004319"/>
    </source>
</evidence>
<evidence type="ECO:0000256" key="9">
    <source>
        <dbReference type="ARBA" id="ARBA00022824"/>
    </source>
</evidence>
<dbReference type="Pfam" id="PF00445">
    <property type="entry name" value="Ribonuclease_T2"/>
    <property type="match status" value="1"/>
</dbReference>
<evidence type="ECO:0000256" key="14">
    <source>
        <dbReference type="ARBA" id="ARBA00051280"/>
    </source>
</evidence>
<dbReference type="GO" id="GO:0003723">
    <property type="term" value="F:RNA binding"/>
    <property type="evidence" value="ECO:0007669"/>
    <property type="project" value="InterPro"/>
</dbReference>
<dbReference type="PANTHER" id="PTHR11240:SF22">
    <property type="entry name" value="RIBONUCLEASE T2"/>
    <property type="match status" value="1"/>
</dbReference>
<dbReference type="EMBL" id="CAIIXF020000008">
    <property type="protein sequence ID" value="CAH1791135.1"/>
    <property type="molecule type" value="Genomic_DNA"/>
</dbReference>
<evidence type="ECO:0000313" key="17">
    <source>
        <dbReference type="EMBL" id="CAH1791135.1"/>
    </source>
</evidence>
<dbReference type="InterPro" id="IPR036430">
    <property type="entry name" value="RNase_T2-like_sf"/>
</dbReference>
<comment type="subcellular location">
    <subcellularLocation>
        <location evidence="1">Endoplasmic reticulum lumen</location>
    </subcellularLocation>
    <subcellularLocation>
        <location evidence="2">Lysosome</location>
    </subcellularLocation>
    <subcellularLocation>
        <location evidence="3">Secreted</location>
    </subcellularLocation>
</comment>
<evidence type="ECO:0000256" key="16">
    <source>
        <dbReference type="RuleBase" id="RU004328"/>
    </source>
</evidence>
<dbReference type="SUPFAM" id="SSF55895">
    <property type="entry name" value="Ribonuclease Rh-like"/>
    <property type="match status" value="1"/>
</dbReference>
<dbReference type="CDD" id="cd01061">
    <property type="entry name" value="RNase_T2_euk"/>
    <property type="match status" value="1"/>
</dbReference>
<evidence type="ECO:0000256" key="15">
    <source>
        <dbReference type="ARBA" id="ARBA00052670"/>
    </source>
</evidence>
<keyword evidence="10" id="KW-1015">Disulfide bond</keyword>
<comment type="similarity">
    <text evidence="4 16">Belongs to the RNase T2 family.</text>
</comment>
<comment type="catalytic activity">
    <reaction evidence="15">
        <text>an adenylyl-uridine-RNA = a 3'-end 2',3'-cyclophospho-AMP-RNA + a 5'-end dephospho-uridine-RNA</text>
        <dbReference type="Rhea" id="RHEA:81383"/>
        <dbReference type="Rhea" id="RHEA-COMP:17356"/>
        <dbReference type="Rhea" id="RHEA-COMP:19675"/>
        <dbReference type="Rhea" id="RHEA-COMP:19676"/>
        <dbReference type="ChEBI" id="CHEBI:173224"/>
        <dbReference type="ChEBI" id="CHEBI:231879"/>
        <dbReference type="ChEBI" id="CHEBI:231881"/>
    </reaction>
    <physiologicalReaction direction="left-to-right" evidence="15">
        <dbReference type="Rhea" id="RHEA:81384"/>
    </physiologicalReaction>
</comment>
<name>A0A8J1U6Y7_OWEFU</name>
<dbReference type="AlphaFoldDB" id="A0A8J1U6Y7"/>
<accession>A0A8J1U6Y7</accession>
<evidence type="ECO:0000256" key="8">
    <source>
        <dbReference type="ARBA" id="ARBA00022801"/>
    </source>
</evidence>
<comment type="catalytic activity">
    <reaction evidence="14">
        <text>a guanylyl-uridine-RNA = a 3'-end 2',3'-cyclophospho-GMP-RNA + a 5'-end dephospho-uridine-RNA</text>
        <dbReference type="Rhea" id="RHEA:81323"/>
        <dbReference type="Rhea" id="RHEA-COMP:17356"/>
        <dbReference type="Rhea" id="RHEA-COMP:19658"/>
        <dbReference type="Rhea" id="RHEA-COMP:19659"/>
        <dbReference type="ChEBI" id="CHEBI:173224"/>
        <dbReference type="ChEBI" id="CHEBI:231849"/>
        <dbReference type="ChEBI" id="CHEBI:231850"/>
    </reaction>
</comment>
<protein>
    <submittedName>
        <fullName evidence="17">Uncharacterized protein</fullName>
    </submittedName>
</protein>
<evidence type="ECO:0000256" key="6">
    <source>
        <dbReference type="ARBA" id="ARBA00022722"/>
    </source>
</evidence>
<evidence type="ECO:0000256" key="2">
    <source>
        <dbReference type="ARBA" id="ARBA00004371"/>
    </source>
</evidence>
<evidence type="ECO:0000256" key="7">
    <source>
        <dbReference type="ARBA" id="ARBA00022759"/>
    </source>
</evidence>
<keyword evidence="9" id="KW-0256">Endoplasmic reticulum</keyword>
<keyword evidence="11" id="KW-0325">Glycoprotein</keyword>
<keyword evidence="6" id="KW-0540">Nuclease</keyword>
<evidence type="ECO:0000256" key="5">
    <source>
        <dbReference type="ARBA" id="ARBA00022525"/>
    </source>
</evidence>
<dbReference type="InterPro" id="IPR001568">
    <property type="entry name" value="RNase_T2-like"/>
</dbReference>
<evidence type="ECO:0000256" key="4">
    <source>
        <dbReference type="ARBA" id="ARBA00007469"/>
    </source>
</evidence>
<evidence type="ECO:0000256" key="13">
    <source>
        <dbReference type="ARBA" id="ARBA00023239"/>
    </source>
</evidence>
<dbReference type="Proteomes" id="UP000749559">
    <property type="component" value="Unassembled WGS sequence"/>
</dbReference>
<dbReference type="GO" id="GO:0005576">
    <property type="term" value="C:extracellular region"/>
    <property type="evidence" value="ECO:0007669"/>
    <property type="project" value="UniProtKB-SubCell"/>
</dbReference>
<evidence type="ECO:0000313" key="18">
    <source>
        <dbReference type="Proteomes" id="UP000749559"/>
    </source>
</evidence>
<evidence type="ECO:0000256" key="12">
    <source>
        <dbReference type="ARBA" id="ARBA00023228"/>
    </source>
</evidence>
<dbReference type="GO" id="GO:0005764">
    <property type="term" value="C:lysosome"/>
    <property type="evidence" value="ECO:0007669"/>
    <property type="project" value="UniProtKB-SubCell"/>
</dbReference>
<evidence type="ECO:0000256" key="3">
    <source>
        <dbReference type="ARBA" id="ARBA00004613"/>
    </source>
</evidence>
<dbReference type="PROSITE" id="PS00531">
    <property type="entry name" value="RNASE_T2_2"/>
    <property type="match status" value="1"/>
</dbReference>
<dbReference type="InterPro" id="IPR033697">
    <property type="entry name" value="Ribonuclease_T2_eukaryotic"/>
</dbReference>
<dbReference type="GO" id="GO:0006401">
    <property type="term" value="P:RNA catabolic process"/>
    <property type="evidence" value="ECO:0007669"/>
    <property type="project" value="TreeGrafter"/>
</dbReference>
<proteinExistence type="inferred from homology"/>
<dbReference type="GO" id="GO:0005788">
    <property type="term" value="C:endoplasmic reticulum lumen"/>
    <property type="evidence" value="ECO:0007669"/>
    <property type="project" value="UniProtKB-SubCell"/>
</dbReference>
<dbReference type="PANTHER" id="PTHR11240">
    <property type="entry name" value="RIBONUCLEASE T2"/>
    <property type="match status" value="1"/>
</dbReference>
<keyword evidence="13" id="KW-0456">Lyase</keyword>
<dbReference type="OrthoDB" id="435754at2759"/>
<dbReference type="GO" id="GO:0033897">
    <property type="term" value="F:ribonuclease T2 activity"/>
    <property type="evidence" value="ECO:0007669"/>
    <property type="project" value="InterPro"/>
</dbReference>
<keyword evidence="5" id="KW-0964">Secreted</keyword>
<dbReference type="FunFam" id="3.90.730.10:FF:000001">
    <property type="entry name" value="Ribonuclease T2"/>
    <property type="match status" value="1"/>
</dbReference>
<keyword evidence="18" id="KW-1185">Reference proteome</keyword>
<dbReference type="GO" id="GO:0016787">
    <property type="term" value="F:hydrolase activity"/>
    <property type="evidence" value="ECO:0007669"/>
    <property type="project" value="UniProtKB-KW"/>
</dbReference>
<comment type="caution">
    <text evidence="17">The sequence shown here is derived from an EMBL/GenBank/DDBJ whole genome shotgun (WGS) entry which is preliminary data.</text>
</comment>
<gene>
    <name evidence="17" type="ORF">OFUS_LOCUS16256</name>
</gene>
<keyword evidence="7" id="KW-0255">Endonuclease</keyword>